<gene>
    <name evidence="2" type="ORF">LN051_08135</name>
</gene>
<reference evidence="2 3" key="1">
    <citation type="journal article" date="2022" name="Pathogens">
        <title>Staphylococcus ratti sp. nov. Isolated from a Lab Rat.</title>
        <authorList>
            <person name="Kovarovic V."/>
            <person name="Sedlacek I."/>
            <person name="Petras P."/>
            <person name="Kralova S."/>
            <person name="Maslanova I."/>
            <person name="Svec P."/>
            <person name="Neumann-Schaal M."/>
            <person name="Botka T."/>
            <person name="Gelbicova T."/>
            <person name="Stankova E."/>
            <person name="Doskar J."/>
            <person name="Pantucek R."/>
        </authorList>
    </citation>
    <scope>NUCLEOTIDE SEQUENCE [LARGE SCALE GENOMIC DNA]</scope>
    <source>
        <strain evidence="2 3">CCM 9025</strain>
    </source>
</reference>
<dbReference type="InterPro" id="IPR027393">
    <property type="entry name" value="Virus_scaffolding_prot_C"/>
</dbReference>
<evidence type="ECO:0000313" key="3">
    <source>
        <dbReference type="Proteomes" id="UP001197626"/>
    </source>
</evidence>
<name>A0ABY3PB68_9STAP</name>
<accession>A0ABY3PB68</accession>
<dbReference type="RefSeq" id="WP_229292044.1">
    <property type="nucleotide sequence ID" value="NZ_CP086654.1"/>
</dbReference>
<dbReference type="SMART" id="SM00914">
    <property type="entry name" value="IDEAL"/>
    <property type="match status" value="1"/>
</dbReference>
<keyword evidence="3" id="KW-1185">Reference proteome</keyword>
<dbReference type="Proteomes" id="UP001197626">
    <property type="component" value="Chromosome"/>
</dbReference>
<dbReference type="Pfam" id="PF08858">
    <property type="entry name" value="IDEAL"/>
    <property type="match status" value="1"/>
</dbReference>
<proteinExistence type="predicted"/>
<organism evidence="2 3">
    <name type="scientific">Staphylococcus ratti</name>
    <dbReference type="NCBI Taxonomy" id="2892440"/>
    <lineage>
        <taxon>Bacteria</taxon>
        <taxon>Bacillati</taxon>
        <taxon>Bacillota</taxon>
        <taxon>Bacilli</taxon>
        <taxon>Bacillales</taxon>
        <taxon>Staphylococcaceae</taxon>
        <taxon>Staphylococcus</taxon>
    </lineage>
</organism>
<evidence type="ECO:0000313" key="2">
    <source>
        <dbReference type="EMBL" id="UEX89536.1"/>
    </source>
</evidence>
<sequence length="75" mass="8792">MNQPIETQLYDTTNAMHMVNQLGVEMIIEDALKNHRKQQLKRLIDEALLNKNEANFKMYTTAYLQLEGPEVETIR</sequence>
<evidence type="ECO:0000259" key="1">
    <source>
        <dbReference type="SMART" id="SM00914"/>
    </source>
</evidence>
<feature type="domain" description="IDEAL" evidence="1">
    <location>
        <begin position="27"/>
        <end position="63"/>
    </location>
</feature>
<dbReference type="Gene3D" id="4.10.810.10">
    <property type="entry name" value="Virus Scaffolding Protein, Chain A"/>
    <property type="match status" value="1"/>
</dbReference>
<dbReference type="InterPro" id="IPR014957">
    <property type="entry name" value="IDEAL_dom"/>
</dbReference>
<protein>
    <submittedName>
        <fullName evidence="2">IDEAL domain-containing protein</fullName>
    </submittedName>
</protein>
<dbReference type="EMBL" id="CP086654">
    <property type="protein sequence ID" value="UEX89536.1"/>
    <property type="molecule type" value="Genomic_DNA"/>
</dbReference>